<gene>
    <name evidence="3" type="ORF">HAHE_34010</name>
</gene>
<keyword evidence="2" id="KW-0812">Transmembrane</keyword>
<reference evidence="3 4" key="1">
    <citation type="submission" date="2021-06" db="EMBL/GenBank/DDBJ databases">
        <title>Complete genome of Haloferula helveola possessing various polysaccharide degrading enzymes.</title>
        <authorList>
            <person name="Takami H."/>
            <person name="Huang C."/>
            <person name="Hamasaki K."/>
        </authorList>
    </citation>
    <scope>NUCLEOTIDE SEQUENCE [LARGE SCALE GENOMIC DNA]</scope>
    <source>
        <strain evidence="3 4">CN-1</strain>
    </source>
</reference>
<feature type="region of interest" description="Disordered" evidence="1">
    <location>
        <begin position="61"/>
        <end position="89"/>
    </location>
</feature>
<keyword evidence="2" id="KW-1133">Transmembrane helix</keyword>
<dbReference type="EMBL" id="AP024702">
    <property type="protein sequence ID" value="BCX49493.1"/>
    <property type="molecule type" value="Genomic_DNA"/>
</dbReference>
<proteinExistence type="predicted"/>
<feature type="transmembrane region" description="Helical" evidence="2">
    <location>
        <begin position="109"/>
        <end position="128"/>
    </location>
</feature>
<dbReference type="RefSeq" id="WP_338686114.1">
    <property type="nucleotide sequence ID" value="NZ_AP024702.1"/>
</dbReference>
<accession>A0ABN6HCI2</accession>
<organism evidence="3 4">
    <name type="scientific">Haloferula helveola</name>
    <dbReference type="NCBI Taxonomy" id="490095"/>
    <lineage>
        <taxon>Bacteria</taxon>
        <taxon>Pseudomonadati</taxon>
        <taxon>Verrucomicrobiota</taxon>
        <taxon>Verrucomicrobiia</taxon>
        <taxon>Verrucomicrobiales</taxon>
        <taxon>Verrucomicrobiaceae</taxon>
        <taxon>Haloferula</taxon>
    </lineage>
</organism>
<sequence length="240" mass="25942">MSSSQPFVTQSDRIKALCDEAMRKPEITVTEKTLATRSELPLSKETSRLKVAAMQQAVEAAAADPTPEKPAQEVPKIAQPAHTETDKELSSMLEERETNLNRRKKRASVVANVALLLLVVTPVTVVAVTPSLRAKFEKVVFHLKESKNDFNTIANTKGTFDEALENVAVHGDHINAATEALGVDPNSVGADEDLGMTAELTQLMGEEAEGFQARRGKLENLGTITRKVTGIADEGAQPTQ</sequence>
<keyword evidence="2" id="KW-0472">Membrane</keyword>
<evidence type="ECO:0000256" key="1">
    <source>
        <dbReference type="SAM" id="MobiDB-lite"/>
    </source>
</evidence>
<name>A0ABN6HCI2_9BACT</name>
<dbReference type="Proteomes" id="UP001374893">
    <property type="component" value="Chromosome"/>
</dbReference>
<evidence type="ECO:0000313" key="4">
    <source>
        <dbReference type="Proteomes" id="UP001374893"/>
    </source>
</evidence>
<keyword evidence="4" id="KW-1185">Reference proteome</keyword>
<evidence type="ECO:0000313" key="3">
    <source>
        <dbReference type="EMBL" id="BCX49493.1"/>
    </source>
</evidence>
<evidence type="ECO:0000256" key="2">
    <source>
        <dbReference type="SAM" id="Phobius"/>
    </source>
</evidence>
<protein>
    <submittedName>
        <fullName evidence="3">Uncharacterized protein</fullName>
    </submittedName>
</protein>